<evidence type="ECO:0000313" key="5">
    <source>
        <dbReference type="Proteomes" id="UP000655420"/>
    </source>
</evidence>
<dbReference type="GO" id="GO:0018845">
    <property type="term" value="F:2-hydroxychromene-2-carboxylate isomerase activity"/>
    <property type="evidence" value="ECO:0007669"/>
    <property type="project" value="UniProtKB-UniRule"/>
</dbReference>
<name>A0A8J7MAN2_9RHOB</name>
<keyword evidence="5" id="KW-1185">Reference proteome</keyword>
<evidence type="ECO:0000313" key="4">
    <source>
        <dbReference type="EMBL" id="MBK0401256.1"/>
    </source>
</evidence>
<dbReference type="InterPro" id="IPR036249">
    <property type="entry name" value="Thioredoxin-like_sf"/>
</dbReference>
<dbReference type="EMBL" id="JAEHHL010000017">
    <property type="protein sequence ID" value="MBK0401256.1"/>
    <property type="molecule type" value="Genomic_DNA"/>
</dbReference>
<gene>
    <name evidence="4" type="ORF">H0I76_18825</name>
</gene>
<dbReference type="InterPro" id="IPR051924">
    <property type="entry name" value="GST_Kappa/NadH"/>
</dbReference>
<dbReference type="InterPro" id="IPR014440">
    <property type="entry name" value="HCCAis_GSTk"/>
</dbReference>
<dbReference type="EC" id="5.99.1.4" evidence="1"/>
<proteinExistence type="inferred from homology"/>
<dbReference type="InterPro" id="IPR001853">
    <property type="entry name" value="DSBA-like_thioredoxin_dom"/>
</dbReference>
<reference evidence="4" key="1">
    <citation type="submission" date="2020-12" db="EMBL/GenBank/DDBJ databases">
        <title>Bacterial taxonomy.</title>
        <authorList>
            <person name="Pan X."/>
        </authorList>
    </citation>
    <scope>NUCLEOTIDE SEQUENCE</scope>
    <source>
        <strain evidence="4">M0105</strain>
    </source>
</reference>
<dbReference type="AlphaFoldDB" id="A0A8J7MAN2"/>
<evidence type="ECO:0000256" key="1">
    <source>
        <dbReference type="PIRNR" id="PIRNR006386"/>
    </source>
</evidence>
<keyword evidence="1" id="KW-0413">Isomerase</keyword>
<sequence>MPAIRFWFDPASTYSWLTVLRIGDAARDADVEVHWQPFLLGPIFRARGWETSPFNLDPAKGAHMWRDLSRRAAMLGQTVCRPDPFPGHSLRAARIMTAARTEPWMPDFAGALMTAAFVRGADIAAPEVLTGALESAGAAPGGWLARAEAPETKAALRAATEEAAARGIFGAPSFTVGDELFWGDDRLEDALAWASGRHPLQSDAWLDAPGPRV</sequence>
<accession>A0A8J7MAN2</accession>
<dbReference type="Gene3D" id="3.40.30.10">
    <property type="entry name" value="Glutaredoxin"/>
    <property type="match status" value="1"/>
</dbReference>
<dbReference type="GO" id="GO:0004364">
    <property type="term" value="F:glutathione transferase activity"/>
    <property type="evidence" value="ECO:0007669"/>
    <property type="project" value="TreeGrafter"/>
</dbReference>
<dbReference type="PIRSF" id="PIRSF006386">
    <property type="entry name" value="HCCAis_GSTk"/>
    <property type="match status" value="1"/>
</dbReference>
<feature type="domain" description="DSBA-like thioredoxin" evidence="3">
    <location>
        <begin position="4"/>
        <end position="189"/>
    </location>
</feature>
<dbReference type="Pfam" id="PF01323">
    <property type="entry name" value="DSBA"/>
    <property type="match status" value="1"/>
</dbReference>
<dbReference type="Proteomes" id="UP000655420">
    <property type="component" value="Unassembled WGS sequence"/>
</dbReference>
<dbReference type="RefSeq" id="WP_200613617.1">
    <property type="nucleotide sequence ID" value="NZ_JAEHHL010000017.1"/>
</dbReference>
<dbReference type="PANTHER" id="PTHR42943">
    <property type="entry name" value="GLUTATHIONE S-TRANSFERASE KAPPA"/>
    <property type="match status" value="1"/>
</dbReference>
<dbReference type="GO" id="GO:0006749">
    <property type="term" value="P:glutathione metabolic process"/>
    <property type="evidence" value="ECO:0007669"/>
    <property type="project" value="TreeGrafter"/>
</dbReference>
<dbReference type="GO" id="GO:0004602">
    <property type="term" value="F:glutathione peroxidase activity"/>
    <property type="evidence" value="ECO:0007669"/>
    <property type="project" value="TreeGrafter"/>
</dbReference>
<protein>
    <recommendedName>
        <fullName evidence="1">2-hydroxychromene-2-carboxylate isomerase</fullName>
        <ecNumber evidence="1">5.99.1.4</ecNumber>
    </recommendedName>
</protein>
<evidence type="ECO:0000256" key="2">
    <source>
        <dbReference type="PIRSR" id="PIRSR006386-1"/>
    </source>
</evidence>
<evidence type="ECO:0000259" key="3">
    <source>
        <dbReference type="Pfam" id="PF01323"/>
    </source>
</evidence>
<feature type="active site" description="Nucleophile" evidence="2">
    <location>
        <position position="12"/>
    </location>
</feature>
<comment type="catalytic activity">
    <reaction evidence="1">
        <text>2-hydroxychromene-2-carboxylate = (3E)-4-(2-hydroxyphenyl)-2-oxobut-3-enoate</text>
        <dbReference type="Rhea" id="RHEA:27401"/>
        <dbReference type="ChEBI" id="CHEBI:59350"/>
        <dbReference type="ChEBI" id="CHEBI:59353"/>
        <dbReference type="EC" id="5.99.1.4"/>
    </reaction>
</comment>
<comment type="similarity">
    <text evidence="1">Belongs to the GST superfamily. NadH family.</text>
</comment>
<organism evidence="4 5">
    <name type="scientific">Thermohalobaculum xanthum</name>
    <dbReference type="NCBI Taxonomy" id="2753746"/>
    <lineage>
        <taxon>Bacteria</taxon>
        <taxon>Pseudomonadati</taxon>
        <taxon>Pseudomonadota</taxon>
        <taxon>Alphaproteobacteria</taxon>
        <taxon>Rhodobacterales</taxon>
        <taxon>Paracoccaceae</taxon>
        <taxon>Thermohalobaculum</taxon>
    </lineage>
</organism>
<dbReference type="SUPFAM" id="SSF52833">
    <property type="entry name" value="Thioredoxin-like"/>
    <property type="match status" value="1"/>
</dbReference>
<comment type="caution">
    <text evidence="4">The sequence shown here is derived from an EMBL/GenBank/DDBJ whole genome shotgun (WGS) entry which is preliminary data.</text>
</comment>
<dbReference type="PANTHER" id="PTHR42943:SF2">
    <property type="entry name" value="GLUTATHIONE S-TRANSFERASE KAPPA 1"/>
    <property type="match status" value="1"/>
</dbReference>